<evidence type="ECO:0000259" key="4">
    <source>
        <dbReference type="PROSITE" id="PS50103"/>
    </source>
</evidence>
<comment type="caution">
    <text evidence="5">The sequence shown here is derived from an EMBL/GenBank/DDBJ whole genome shotgun (WGS) entry which is preliminary data.</text>
</comment>
<dbReference type="PROSITE" id="PS50103">
    <property type="entry name" value="ZF_C3H1"/>
    <property type="match status" value="1"/>
</dbReference>
<feature type="domain" description="C3H1-type" evidence="4">
    <location>
        <begin position="654"/>
        <end position="681"/>
    </location>
</feature>
<name>A0ABP0SML5_9DINO</name>
<feature type="zinc finger region" description="C3H1-type" evidence="1">
    <location>
        <begin position="654"/>
        <end position="681"/>
    </location>
</feature>
<keyword evidence="1" id="KW-0863">Zinc-finger</keyword>
<dbReference type="Proteomes" id="UP001642464">
    <property type="component" value="Unassembled WGS sequence"/>
</dbReference>
<evidence type="ECO:0000256" key="3">
    <source>
        <dbReference type="SAM" id="MobiDB-lite"/>
    </source>
</evidence>
<feature type="compositionally biased region" description="Polar residues" evidence="3">
    <location>
        <begin position="188"/>
        <end position="198"/>
    </location>
</feature>
<feature type="region of interest" description="Disordered" evidence="3">
    <location>
        <begin position="137"/>
        <end position="198"/>
    </location>
</feature>
<organism evidence="5 7">
    <name type="scientific">Durusdinium trenchii</name>
    <dbReference type="NCBI Taxonomy" id="1381693"/>
    <lineage>
        <taxon>Eukaryota</taxon>
        <taxon>Sar</taxon>
        <taxon>Alveolata</taxon>
        <taxon>Dinophyceae</taxon>
        <taxon>Suessiales</taxon>
        <taxon>Symbiodiniaceae</taxon>
        <taxon>Durusdinium</taxon>
    </lineage>
</organism>
<keyword evidence="1" id="KW-0862">Zinc</keyword>
<feature type="compositionally biased region" description="Polar residues" evidence="3">
    <location>
        <begin position="395"/>
        <end position="405"/>
    </location>
</feature>
<accession>A0ABP0SML5</accession>
<feature type="compositionally biased region" description="Basic residues" evidence="3">
    <location>
        <begin position="629"/>
        <end position="641"/>
    </location>
</feature>
<feature type="coiled-coil region" evidence="2">
    <location>
        <begin position="9"/>
        <end position="36"/>
    </location>
</feature>
<dbReference type="InterPro" id="IPR000571">
    <property type="entry name" value="Znf_CCCH"/>
</dbReference>
<feature type="region of interest" description="Disordered" evidence="3">
    <location>
        <begin position="365"/>
        <end position="411"/>
    </location>
</feature>
<reference evidence="5 7" key="1">
    <citation type="submission" date="2024-02" db="EMBL/GenBank/DDBJ databases">
        <authorList>
            <person name="Chen Y."/>
            <person name="Shah S."/>
            <person name="Dougan E. K."/>
            <person name="Thang M."/>
            <person name="Chan C."/>
        </authorList>
    </citation>
    <scope>NUCLEOTIDE SEQUENCE [LARGE SCALE GENOMIC DNA]</scope>
</reference>
<dbReference type="EMBL" id="CAXAMM010044151">
    <property type="protein sequence ID" value="CAK9113465.1"/>
    <property type="molecule type" value="Genomic_DNA"/>
</dbReference>
<feature type="compositionally biased region" description="Basic and acidic residues" evidence="3">
    <location>
        <begin position="173"/>
        <end position="186"/>
    </location>
</feature>
<gene>
    <name evidence="5" type="ORF">SCF082_LOCUS52571</name>
    <name evidence="6" type="ORF">SCF082_LOCUS52593</name>
</gene>
<keyword evidence="1" id="KW-0479">Metal-binding</keyword>
<keyword evidence="7" id="KW-1185">Reference proteome</keyword>
<keyword evidence="2" id="KW-0175">Coiled coil</keyword>
<dbReference type="EMBL" id="CAXAMM010044140">
    <property type="protein sequence ID" value="CAK9113419.1"/>
    <property type="molecule type" value="Genomic_DNA"/>
</dbReference>
<evidence type="ECO:0000313" key="6">
    <source>
        <dbReference type="EMBL" id="CAK9113465.1"/>
    </source>
</evidence>
<protein>
    <submittedName>
        <fullName evidence="5">Retrovirus-related Pol polyprotein from transposon TNT 1-94</fullName>
    </submittedName>
</protein>
<evidence type="ECO:0000313" key="7">
    <source>
        <dbReference type="Proteomes" id="UP001642464"/>
    </source>
</evidence>
<feature type="region of interest" description="Disordered" evidence="3">
    <location>
        <begin position="613"/>
        <end position="645"/>
    </location>
</feature>
<evidence type="ECO:0000256" key="1">
    <source>
        <dbReference type="PROSITE-ProRule" id="PRU00723"/>
    </source>
</evidence>
<proteinExistence type="predicted"/>
<feature type="compositionally biased region" description="Basic and acidic residues" evidence="3">
    <location>
        <begin position="613"/>
        <end position="628"/>
    </location>
</feature>
<sequence length="893" mass="100695">MATVGGMSAQELIDVVRQLRQEVTQGQQREARLQGQVEMLVHAHQMRGNDPGGYFEGMRHAPKDAEKTTSLVDSHGLARPDGTRHQLDEEIRMPVPEHMRPGELEKRSQLNRSRFTPYLDVRDKIVLNLEARLGAKVRMNDASQPPGGQDPQSMDAGAFKEKGKGRSKKGKGKGKECETNKGDLKSNGKWQNSGRGQGSQIAGALTAVQRMRPGSRKEPPAELHAKPMDEMEDADRCMQPCDYCFCQNCGLDEGGHVEHICNLCDMDWERFLENEDLKSIRAALKMTKPDDFEYIVDKTICLMKGISLKTFQAYKDDVKEKLRKKVDPDESLRKMNKETLQQVEKHRQELRLLYFEKLTDAIVGESRTSGSGQPPGSKDGETSQTLGQAGPASGSKEQASGSTSRMETEVKPRVMEEMSRAFGSAEFPSRPAGSSSGTVLHRTIEQMEVANIDAAIREKMAACEECETKEEVQKLETEVMVLKTKKDKLKEKIQRDDQVTKAKAKAAPKLTAENLNDQSWHDSRYYQAVKAGASHSLAWSQERKRRKEMDDGTVRVFTGQAKRVGRGKLKLHQFSRFFKSARTYRKLSQEEVAKFAVETKDDELRVMGRKRTDVLRRRDRPMSKEKKESRKKRVRKARARKRKEEEEKFYLKHPHDKMRCFDFRRSHCGKGVKCKMAHSEIDRERHFMQNRHDEVQKDLDKVKLTRAEINSFAVNELSVDKSGWVKVTANLDTGAAVTAIPTELKGLLGMESGDPNGANYKTASGELIADEGGGTIRGLTEEGYGRKVDGRFANVHRLLVSGSKVTARNLVVMDGEQGDMVPKNGPIAHGLRKALKDLKRKFPKDTQNVTKMYVHKGIFCFDLWCKAKQEARGDKAMEELAAVEAGFQRQVNP</sequence>
<evidence type="ECO:0000313" key="5">
    <source>
        <dbReference type="EMBL" id="CAK9113419.1"/>
    </source>
</evidence>
<evidence type="ECO:0000256" key="2">
    <source>
        <dbReference type="SAM" id="Coils"/>
    </source>
</evidence>